<dbReference type="Proteomes" id="UP000323732">
    <property type="component" value="Unassembled WGS sequence"/>
</dbReference>
<organism evidence="2 3">
    <name type="scientific">Bacillus infantis</name>
    <dbReference type="NCBI Taxonomy" id="324767"/>
    <lineage>
        <taxon>Bacteria</taxon>
        <taxon>Bacillati</taxon>
        <taxon>Bacillota</taxon>
        <taxon>Bacilli</taxon>
        <taxon>Bacillales</taxon>
        <taxon>Bacillaceae</taxon>
        <taxon>Bacillus</taxon>
    </lineage>
</organism>
<evidence type="ECO:0000256" key="1">
    <source>
        <dbReference type="SAM" id="MobiDB-lite"/>
    </source>
</evidence>
<sequence length="114" mass="13090">MAKELKDLVHELDFELGAAGVTLTNLQDIEFLLSQLVDSMEEAAYRGEEKLYFDEHYRSVRVLFNLMRYSMIDLSKEFEVAENLKTNMFALLKQQESKEKASTTANSEGSKKIS</sequence>
<reference evidence="2 3" key="1">
    <citation type="submission" date="2019-08" db="EMBL/GenBank/DDBJ databases">
        <title>Bacillus genomes from the desert of Cuatro Cienegas, Coahuila.</title>
        <authorList>
            <person name="Olmedo-Alvarez G."/>
        </authorList>
    </citation>
    <scope>NUCLEOTIDE SEQUENCE [LARGE SCALE GENOMIC DNA]</scope>
    <source>
        <strain evidence="2 3">CH37_1T</strain>
    </source>
</reference>
<accession>A0A5D4S2N9</accession>
<dbReference type="RefSeq" id="WP_148951036.1">
    <property type="nucleotide sequence ID" value="NZ_VTES01000011.1"/>
</dbReference>
<name>A0A5D4S2N9_9BACI</name>
<proteinExistence type="predicted"/>
<gene>
    <name evidence="2" type="ORF">FZD47_24005</name>
</gene>
<protein>
    <submittedName>
        <fullName evidence="2">Uncharacterized protein</fullName>
    </submittedName>
</protein>
<dbReference type="EMBL" id="VTES01000011">
    <property type="protein sequence ID" value="TYS57903.1"/>
    <property type="molecule type" value="Genomic_DNA"/>
</dbReference>
<evidence type="ECO:0000313" key="3">
    <source>
        <dbReference type="Proteomes" id="UP000323732"/>
    </source>
</evidence>
<feature type="region of interest" description="Disordered" evidence="1">
    <location>
        <begin position="95"/>
        <end position="114"/>
    </location>
</feature>
<comment type="caution">
    <text evidence="2">The sequence shown here is derived from an EMBL/GenBank/DDBJ whole genome shotgun (WGS) entry which is preliminary data.</text>
</comment>
<evidence type="ECO:0000313" key="2">
    <source>
        <dbReference type="EMBL" id="TYS57903.1"/>
    </source>
</evidence>
<dbReference type="AlphaFoldDB" id="A0A5D4S2N9"/>